<evidence type="ECO:0000256" key="1">
    <source>
        <dbReference type="ARBA" id="ARBA00023015"/>
    </source>
</evidence>
<dbReference type="Gene3D" id="3.40.50.2300">
    <property type="match status" value="2"/>
</dbReference>
<dbReference type="PROSITE" id="PS00356">
    <property type="entry name" value="HTH_LACI_1"/>
    <property type="match status" value="1"/>
</dbReference>
<organism evidence="5 6">
    <name type="scientific">Microbacterium testaceum</name>
    <name type="common">Aureobacterium testaceum</name>
    <name type="synonym">Brevibacterium testaceum</name>
    <dbReference type="NCBI Taxonomy" id="2033"/>
    <lineage>
        <taxon>Bacteria</taxon>
        <taxon>Bacillati</taxon>
        <taxon>Actinomycetota</taxon>
        <taxon>Actinomycetes</taxon>
        <taxon>Micrococcales</taxon>
        <taxon>Microbacteriaceae</taxon>
        <taxon>Microbacterium</taxon>
    </lineage>
</organism>
<dbReference type="Proteomes" id="UP000075025">
    <property type="component" value="Unassembled WGS sequence"/>
</dbReference>
<dbReference type="PATRIC" id="fig|2033.6.peg.2260"/>
<dbReference type="InterPro" id="IPR010982">
    <property type="entry name" value="Lambda_DNA-bd_dom_sf"/>
</dbReference>
<dbReference type="AlphaFoldDB" id="A0A147EYH4"/>
<reference evidence="5 6" key="1">
    <citation type="journal article" date="2016" name="Front. Microbiol.">
        <title>Genomic Resource of Rice Seed Associated Bacteria.</title>
        <authorList>
            <person name="Midha S."/>
            <person name="Bansal K."/>
            <person name="Sharma S."/>
            <person name="Kumar N."/>
            <person name="Patil P.P."/>
            <person name="Chaudhry V."/>
            <person name="Patil P.B."/>
        </authorList>
    </citation>
    <scope>NUCLEOTIDE SEQUENCE [LARGE SCALE GENOMIC DNA]</scope>
    <source>
        <strain evidence="5 6">NS220</strain>
    </source>
</reference>
<dbReference type="EMBL" id="LDRT01000035">
    <property type="protein sequence ID" value="KTR95325.1"/>
    <property type="molecule type" value="Genomic_DNA"/>
</dbReference>
<evidence type="ECO:0000313" key="5">
    <source>
        <dbReference type="EMBL" id="KTR95325.1"/>
    </source>
</evidence>
<gene>
    <name evidence="5" type="ORF">NS220_06425</name>
</gene>
<dbReference type="Pfam" id="PF13377">
    <property type="entry name" value="Peripla_BP_3"/>
    <property type="match status" value="1"/>
</dbReference>
<dbReference type="PANTHER" id="PTHR30146">
    <property type="entry name" value="LACI-RELATED TRANSCRIPTIONAL REPRESSOR"/>
    <property type="match status" value="1"/>
</dbReference>
<keyword evidence="1" id="KW-0805">Transcription regulation</keyword>
<dbReference type="InterPro" id="IPR028082">
    <property type="entry name" value="Peripla_BP_I"/>
</dbReference>
<evidence type="ECO:0000313" key="6">
    <source>
        <dbReference type="Proteomes" id="UP000075025"/>
    </source>
</evidence>
<dbReference type="GO" id="GO:0000976">
    <property type="term" value="F:transcription cis-regulatory region binding"/>
    <property type="evidence" value="ECO:0007669"/>
    <property type="project" value="TreeGrafter"/>
</dbReference>
<dbReference type="SUPFAM" id="SSF47413">
    <property type="entry name" value="lambda repressor-like DNA-binding domains"/>
    <property type="match status" value="1"/>
</dbReference>
<sequence length="336" mass="34982">MVGIDDVARAAGVSTATVSRALSGRGPVSTATRDRVLAAAEKLGYVVSAAASSLATGRARAIGVVVPFLDRWFFSTVLAGISDALVREGYDITLYSVSADPDERRRVFDDHLRRRRIDAVITIAIEMDAAESALLRTLGVPVVSIGGPNPLLTTLTVDDRAVGRLATEHLIALGHRRVTHIGADTTTDAASSVPALRRRGFTETMEAIGAAPVFEPADFTIEGGSAAATRTLRGDGPPTAIFAASDEMAIGAILAARELGLRVPADVSIIGVDGHELGRWFGLTTVDQFARGQGERAAEAALAELDGAAPAPGLGTLPFELVDRGSTGRVDTGHLN</sequence>
<dbReference type="Gene3D" id="1.10.260.40">
    <property type="entry name" value="lambda repressor-like DNA-binding domains"/>
    <property type="match status" value="1"/>
</dbReference>
<name>A0A147EYH4_MICTE</name>
<dbReference type="PROSITE" id="PS50932">
    <property type="entry name" value="HTH_LACI_2"/>
    <property type="match status" value="1"/>
</dbReference>
<proteinExistence type="predicted"/>
<evidence type="ECO:0000259" key="4">
    <source>
        <dbReference type="PROSITE" id="PS50932"/>
    </source>
</evidence>
<dbReference type="InterPro" id="IPR000843">
    <property type="entry name" value="HTH_LacI"/>
</dbReference>
<dbReference type="SUPFAM" id="SSF53822">
    <property type="entry name" value="Periplasmic binding protein-like I"/>
    <property type="match status" value="1"/>
</dbReference>
<dbReference type="SMART" id="SM00354">
    <property type="entry name" value="HTH_LACI"/>
    <property type="match status" value="1"/>
</dbReference>
<accession>A0A147EYH4</accession>
<dbReference type="GO" id="GO:0003700">
    <property type="term" value="F:DNA-binding transcription factor activity"/>
    <property type="evidence" value="ECO:0007669"/>
    <property type="project" value="TreeGrafter"/>
</dbReference>
<dbReference type="OrthoDB" id="3510266at2"/>
<dbReference type="CDD" id="cd01392">
    <property type="entry name" value="HTH_LacI"/>
    <property type="match status" value="1"/>
</dbReference>
<comment type="caution">
    <text evidence="5">The sequence shown here is derived from an EMBL/GenBank/DDBJ whole genome shotgun (WGS) entry which is preliminary data.</text>
</comment>
<dbReference type="PANTHER" id="PTHR30146:SF153">
    <property type="entry name" value="LACTOSE OPERON REPRESSOR"/>
    <property type="match status" value="1"/>
</dbReference>
<evidence type="ECO:0000256" key="2">
    <source>
        <dbReference type="ARBA" id="ARBA00023125"/>
    </source>
</evidence>
<dbReference type="Pfam" id="PF00356">
    <property type="entry name" value="LacI"/>
    <property type="match status" value="1"/>
</dbReference>
<evidence type="ECO:0000256" key="3">
    <source>
        <dbReference type="ARBA" id="ARBA00023163"/>
    </source>
</evidence>
<keyword evidence="3" id="KW-0804">Transcription</keyword>
<protein>
    <submittedName>
        <fullName evidence="5">LacI family transcriptional regulator</fullName>
    </submittedName>
</protein>
<dbReference type="InterPro" id="IPR046335">
    <property type="entry name" value="LacI/GalR-like_sensor"/>
</dbReference>
<feature type="domain" description="HTH lacI-type" evidence="4">
    <location>
        <begin position="2"/>
        <end position="56"/>
    </location>
</feature>
<dbReference type="RefSeq" id="WP_058623271.1">
    <property type="nucleotide sequence ID" value="NZ_LDRT01000035.1"/>
</dbReference>
<dbReference type="CDD" id="cd06267">
    <property type="entry name" value="PBP1_LacI_sugar_binding-like"/>
    <property type="match status" value="1"/>
</dbReference>
<keyword evidence="2" id="KW-0238">DNA-binding</keyword>